<organism evidence="2 3">
    <name type="scientific">Desulfosporosinus nitroreducens</name>
    <dbReference type="NCBI Taxonomy" id="2018668"/>
    <lineage>
        <taxon>Bacteria</taxon>
        <taxon>Bacillati</taxon>
        <taxon>Bacillota</taxon>
        <taxon>Clostridia</taxon>
        <taxon>Eubacteriales</taxon>
        <taxon>Desulfitobacteriaceae</taxon>
        <taxon>Desulfosporosinus</taxon>
    </lineage>
</organism>
<dbReference type="Gene3D" id="3.30.700.10">
    <property type="entry name" value="Glycoprotein, Type 4 Pilin"/>
    <property type="match status" value="1"/>
</dbReference>
<keyword evidence="3" id="KW-1185">Reference proteome</keyword>
<evidence type="ECO:0000313" key="3">
    <source>
        <dbReference type="Proteomes" id="UP001176021"/>
    </source>
</evidence>
<name>A0ABT8QNF4_9FIRM</name>
<dbReference type="Proteomes" id="UP001176021">
    <property type="component" value="Unassembled WGS sequence"/>
</dbReference>
<dbReference type="SUPFAM" id="SSF54523">
    <property type="entry name" value="Pili subunits"/>
    <property type="match status" value="1"/>
</dbReference>
<evidence type="ECO:0000313" key="2">
    <source>
        <dbReference type="EMBL" id="MDO0822876.1"/>
    </source>
</evidence>
<evidence type="ECO:0000256" key="1">
    <source>
        <dbReference type="SAM" id="Phobius"/>
    </source>
</evidence>
<keyword evidence="1" id="KW-0812">Transmembrane</keyword>
<comment type="caution">
    <text evidence="2">The sequence shown here is derived from an EMBL/GenBank/DDBJ whole genome shotgun (WGS) entry which is preliminary data.</text>
</comment>
<feature type="transmembrane region" description="Helical" evidence="1">
    <location>
        <begin position="15"/>
        <end position="37"/>
    </location>
</feature>
<keyword evidence="1" id="KW-1133">Transmembrane helix</keyword>
<dbReference type="InterPro" id="IPR045584">
    <property type="entry name" value="Pilin-like"/>
</dbReference>
<sequence>MDTSGSFECHKKSNLGFTLIEIMLVIAVVGILAMVTVPKYQGVTDHYHLESSAQIVAVQLRNAKQYAMDRRTEVYVMFNSKSVQTFHVIKNNSTREYEYAVIENPQRFDSGIKFDFSDLGNEGLKDIPTTTADGNVINNIPLYDKCLVFDRKGFLQASPVSIILSNSRKSRQSVSIGQTSEDLSVKISWE</sequence>
<proteinExistence type="predicted"/>
<reference evidence="2" key="1">
    <citation type="submission" date="2022-05" db="EMBL/GenBank/DDBJ databases">
        <title>Expanded diversity of anoxic marine methylotrophy in a Black Sea sulfate reducing microorganism.</title>
        <authorList>
            <person name="Fischer P.Q."/>
            <person name="Stams A.J.M."/>
            <person name="Villanueva L."/>
            <person name="Sousa D.Z."/>
        </authorList>
    </citation>
    <scope>NUCLEOTIDE SEQUENCE</scope>
    <source>
        <strain evidence="2">P130</strain>
    </source>
</reference>
<dbReference type="NCBIfam" id="TIGR02532">
    <property type="entry name" value="IV_pilin_GFxxxE"/>
    <property type="match status" value="1"/>
</dbReference>
<dbReference type="EMBL" id="JAMJEV010000006">
    <property type="protein sequence ID" value="MDO0822876.1"/>
    <property type="molecule type" value="Genomic_DNA"/>
</dbReference>
<keyword evidence="1" id="KW-0472">Membrane</keyword>
<dbReference type="RefSeq" id="WP_301999498.1">
    <property type="nucleotide sequence ID" value="NZ_JAMJEV010000006.1"/>
</dbReference>
<accession>A0ABT8QNF4</accession>
<dbReference type="InterPro" id="IPR012902">
    <property type="entry name" value="N_methyl_site"/>
</dbReference>
<dbReference type="Pfam" id="PF07963">
    <property type="entry name" value="N_methyl"/>
    <property type="match status" value="1"/>
</dbReference>
<protein>
    <submittedName>
        <fullName evidence="2">Prepilin-type N-terminal cleavage/methylation domain-containing protein</fullName>
    </submittedName>
</protein>
<gene>
    <name evidence="2" type="ORF">M8H41_08425</name>
</gene>